<gene>
    <name evidence="3" type="ORF">ACFOGI_16240</name>
</gene>
<dbReference type="InterPro" id="IPR001110">
    <property type="entry name" value="UPF0012_CS"/>
</dbReference>
<keyword evidence="3" id="KW-0378">Hydrolase</keyword>
<dbReference type="PROSITE" id="PS50263">
    <property type="entry name" value="CN_HYDROLASE"/>
    <property type="match status" value="1"/>
</dbReference>
<protein>
    <submittedName>
        <fullName evidence="3">Carbon-nitrogen family hydrolase</fullName>
    </submittedName>
</protein>
<dbReference type="RefSeq" id="WP_390274865.1">
    <property type="nucleotide sequence ID" value="NZ_JBHRSA010000058.1"/>
</dbReference>
<dbReference type="Gene3D" id="3.60.110.10">
    <property type="entry name" value="Carbon-nitrogen hydrolase"/>
    <property type="match status" value="1"/>
</dbReference>
<evidence type="ECO:0000313" key="3">
    <source>
        <dbReference type="EMBL" id="MFC3041785.1"/>
    </source>
</evidence>
<dbReference type="PROSITE" id="PS01227">
    <property type="entry name" value="UPF0012"/>
    <property type="match status" value="1"/>
</dbReference>
<dbReference type="InterPro" id="IPR036526">
    <property type="entry name" value="C-N_Hydrolase_sf"/>
</dbReference>
<reference evidence="4" key="1">
    <citation type="journal article" date="2019" name="Int. J. Syst. Evol. Microbiol.">
        <title>The Global Catalogue of Microorganisms (GCM) 10K type strain sequencing project: providing services to taxonomists for standard genome sequencing and annotation.</title>
        <authorList>
            <consortium name="The Broad Institute Genomics Platform"/>
            <consortium name="The Broad Institute Genome Sequencing Center for Infectious Disease"/>
            <person name="Wu L."/>
            <person name="Ma J."/>
        </authorList>
    </citation>
    <scope>NUCLEOTIDE SEQUENCE [LARGE SCALE GENOMIC DNA]</scope>
    <source>
        <strain evidence="4">KCTC 13128</strain>
    </source>
</reference>
<proteinExistence type="inferred from homology"/>
<dbReference type="CDD" id="cd07583">
    <property type="entry name" value="nitrilase_5"/>
    <property type="match status" value="1"/>
</dbReference>
<dbReference type="SUPFAM" id="SSF56317">
    <property type="entry name" value="Carbon-nitrogen hydrolase"/>
    <property type="match status" value="1"/>
</dbReference>
<keyword evidence="4" id="KW-1185">Reference proteome</keyword>
<dbReference type="PANTHER" id="PTHR23088">
    <property type="entry name" value="NITRILASE-RELATED"/>
    <property type="match status" value="1"/>
</dbReference>
<dbReference type="PANTHER" id="PTHR23088:SF27">
    <property type="entry name" value="DEAMINATED GLUTATHIONE AMIDASE"/>
    <property type="match status" value="1"/>
</dbReference>
<organism evidence="3 4">
    <name type="scientific">Virgibacillus xinjiangensis</name>
    <dbReference type="NCBI Taxonomy" id="393090"/>
    <lineage>
        <taxon>Bacteria</taxon>
        <taxon>Bacillati</taxon>
        <taxon>Bacillota</taxon>
        <taxon>Bacilli</taxon>
        <taxon>Bacillales</taxon>
        <taxon>Bacillaceae</taxon>
        <taxon>Virgibacillus</taxon>
    </lineage>
</organism>
<evidence type="ECO:0000259" key="2">
    <source>
        <dbReference type="PROSITE" id="PS50263"/>
    </source>
</evidence>
<feature type="domain" description="CN hydrolase" evidence="2">
    <location>
        <begin position="1"/>
        <end position="240"/>
    </location>
</feature>
<dbReference type="InterPro" id="IPR003010">
    <property type="entry name" value="C-N_Hydrolase"/>
</dbReference>
<dbReference type="Pfam" id="PF00795">
    <property type="entry name" value="CN_hydrolase"/>
    <property type="match status" value="1"/>
</dbReference>
<comment type="similarity">
    <text evidence="1">Belongs to the carbon-nitrogen hydrolase superfamily. NIT1/NIT2 family.</text>
</comment>
<dbReference type="Proteomes" id="UP001595279">
    <property type="component" value="Unassembled WGS sequence"/>
</dbReference>
<accession>A0ABV7D038</accession>
<evidence type="ECO:0000313" key="4">
    <source>
        <dbReference type="Proteomes" id="UP001595279"/>
    </source>
</evidence>
<evidence type="ECO:0000256" key="1">
    <source>
        <dbReference type="ARBA" id="ARBA00010613"/>
    </source>
</evidence>
<dbReference type="GO" id="GO:0016787">
    <property type="term" value="F:hydrolase activity"/>
    <property type="evidence" value="ECO:0007669"/>
    <property type="project" value="UniProtKB-KW"/>
</dbReference>
<sequence length="262" mass="29804">MKYAIYQMEVVAADPEENRRRVEEWVTETVKRGDPDTLVLPEMWNTGYALDKLEETADRKEEPSASFLSELAKKHQVNIIGGSIGNKKDGRFYNTNLVFNRAGERVYQYDKIHLVPMLNEPKYLAGGREKVQTFELDGVKMGLIICYDLRFPELARQLALLDAQVLHIVAEWPSARTDHWKYLQLARAIENQFFVVSCNVVGSHEGTDFAGNSMVTDPWGNELAVGSNSGIETLRAELDLSSVEKIREDVPVFDSRVPEMYD</sequence>
<dbReference type="EMBL" id="JBHRSA010000058">
    <property type="protein sequence ID" value="MFC3041785.1"/>
    <property type="molecule type" value="Genomic_DNA"/>
</dbReference>
<name>A0ABV7D038_9BACI</name>
<comment type="caution">
    <text evidence="3">The sequence shown here is derived from an EMBL/GenBank/DDBJ whole genome shotgun (WGS) entry which is preliminary data.</text>
</comment>